<dbReference type="EMBL" id="JARZFX010000004">
    <property type="protein sequence ID" value="MEC5423903.1"/>
    <property type="molecule type" value="Genomic_DNA"/>
</dbReference>
<proteinExistence type="predicted"/>
<gene>
    <name evidence="1" type="ORF">QGM71_10420</name>
</gene>
<comment type="caution">
    <text evidence="1">The sequence shown here is derived from an EMBL/GenBank/DDBJ whole genome shotgun (WGS) entry which is preliminary data.</text>
</comment>
<sequence length="115" mass="13212">MDENFLSVEEFNELLSKWSGETIKIMKQELDDTDETVMKLKAISYDKNTRRIDEYVPMHTLQLNGTGNVQTTAADLQSLPESMYEIPLEDTSLYEFDGSRFSLTTDRGVYTIEIA</sequence>
<reference evidence="1 2" key="1">
    <citation type="journal article" date="2024" name="Int. J. Syst. Evol. Microbiol.">
        <title>Virgibacillus tibetensis sp. nov., isolated from salt lake on the Tibetan Plateau of China.</title>
        <authorList>
            <person name="Phurbu D."/>
            <person name="Liu Z.-X."/>
            <person name="Wang R."/>
            <person name="Zheng Y.-Y."/>
            <person name="Liu H.-C."/>
            <person name="Zhou Y.-G."/>
            <person name="Yu Y.-J."/>
            <person name="Li A.-H."/>
        </authorList>
    </citation>
    <scope>NUCLEOTIDE SEQUENCE [LARGE SCALE GENOMIC DNA]</scope>
    <source>
        <strain evidence="1 2">C22-A2</strain>
    </source>
</reference>
<dbReference type="Pfam" id="PF25846">
    <property type="entry name" value="YmzB"/>
    <property type="match status" value="1"/>
</dbReference>
<name>A0ABU6KFP8_9BACI</name>
<dbReference type="InterPro" id="IPR058926">
    <property type="entry name" value="YmzB-like"/>
</dbReference>
<dbReference type="Proteomes" id="UP001335737">
    <property type="component" value="Unassembled WGS sequence"/>
</dbReference>
<evidence type="ECO:0000313" key="1">
    <source>
        <dbReference type="EMBL" id="MEC5423903.1"/>
    </source>
</evidence>
<protein>
    <submittedName>
        <fullName evidence="1">Uncharacterized protein</fullName>
    </submittedName>
</protein>
<evidence type="ECO:0000313" key="2">
    <source>
        <dbReference type="Proteomes" id="UP001335737"/>
    </source>
</evidence>
<accession>A0ABU6KFP8</accession>
<keyword evidence="2" id="KW-1185">Reference proteome</keyword>
<organism evidence="1 2">
    <name type="scientific">Virgibacillus tibetensis</name>
    <dbReference type="NCBI Taxonomy" id="3042313"/>
    <lineage>
        <taxon>Bacteria</taxon>
        <taxon>Bacillati</taxon>
        <taxon>Bacillota</taxon>
        <taxon>Bacilli</taxon>
        <taxon>Bacillales</taxon>
        <taxon>Bacillaceae</taxon>
        <taxon>Virgibacillus</taxon>
    </lineage>
</organism>
<dbReference type="RefSeq" id="WP_327607472.1">
    <property type="nucleotide sequence ID" value="NZ_JARZFX010000004.1"/>
</dbReference>